<evidence type="ECO:0000256" key="8">
    <source>
        <dbReference type="ARBA" id="ARBA00033099"/>
    </source>
</evidence>
<evidence type="ECO:0000313" key="13">
    <source>
        <dbReference type="RefSeq" id="XP_003745234.1"/>
    </source>
</evidence>
<evidence type="ECO:0000256" key="9">
    <source>
        <dbReference type="ARBA" id="ARBA00047899"/>
    </source>
</evidence>
<dbReference type="AlphaFoldDB" id="A0AAJ6VYE5"/>
<dbReference type="InterPro" id="IPR000719">
    <property type="entry name" value="Prot_kinase_dom"/>
</dbReference>
<dbReference type="SMART" id="SM00220">
    <property type="entry name" value="S_TKc"/>
    <property type="match status" value="1"/>
</dbReference>
<keyword evidence="12" id="KW-1185">Reference proteome</keyword>
<sequence length="315" mass="35809">MGIIFSTAKDIFSGGSFRTLREAREVGRQRRSAIGRGLDPDLYRVHLIRGKRHFDVKYDLNSCPHEEIKGNYKIKGFLSRGAWGKVFKAKHNKEEGSYAIKVIPKITNISNEDKELRVKEKKLHFALVSDFVVALYSAYQDPVNLYLVMEYAKYGSLDRFITKPNSLSENTIKLIAAQLVLGLEFIHGCDVIYRDLKVQNVLVFSDGYVKIGDFGLSRRYGGRAHSLVGTPDNMAPEMADSENGYGLEVDFWALGILLYRLAYNMHPFRPDHGAFTEREILERARTCHLLFPGVEEDGELNPTEQFLAGLLRKIL</sequence>
<dbReference type="SUPFAM" id="SSF56112">
    <property type="entry name" value="Protein kinase-like (PK-like)"/>
    <property type="match status" value="1"/>
</dbReference>
<dbReference type="InterPro" id="IPR050236">
    <property type="entry name" value="Ser_Thr_kinase_AGC"/>
</dbReference>
<organism evidence="12 13">
    <name type="scientific">Galendromus occidentalis</name>
    <name type="common">western predatory mite</name>
    <dbReference type="NCBI Taxonomy" id="34638"/>
    <lineage>
        <taxon>Eukaryota</taxon>
        <taxon>Metazoa</taxon>
        <taxon>Ecdysozoa</taxon>
        <taxon>Arthropoda</taxon>
        <taxon>Chelicerata</taxon>
        <taxon>Arachnida</taxon>
        <taxon>Acari</taxon>
        <taxon>Parasitiformes</taxon>
        <taxon>Mesostigmata</taxon>
        <taxon>Gamasina</taxon>
        <taxon>Phytoseioidea</taxon>
        <taxon>Phytoseiidae</taxon>
        <taxon>Typhlodrominae</taxon>
        <taxon>Galendromus</taxon>
    </lineage>
</organism>
<dbReference type="GO" id="GO:0005524">
    <property type="term" value="F:ATP binding"/>
    <property type="evidence" value="ECO:0007669"/>
    <property type="project" value="UniProtKB-KW"/>
</dbReference>
<evidence type="ECO:0000256" key="7">
    <source>
        <dbReference type="ARBA" id="ARBA00022840"/>
    </source>
</evidence>
<evidence type="ECO:0000313" key="12">
    <source>
        <dbReference type="Proteomes" id="UP000694867"/>
    </source>
</evidence>
<dbReference type="InterPro" id="IPR011009">
    <property type="entry name" value="Kinase-like_dom_sf"/>
</dbReference>
<dbReference type="RefSeq" id="XP_003745234.1">
    <property type="nucleotide sequence ID" value="XM_003745186.1"/>
</dbReference>
<reference evidence="13" key="1">
    <citation type="submission" date="2025-08" db="UniProtKB">
        <authorList>
            <consortium name="RefSeq"/>
        </authorList>
    </citation>
    <scope>IDENTIFICATION</scope>
</reference>
<proteinExistence type="predicted"/>
<name>A0AAJ6VYE5_9ACAR</name>
<evidence type="ECO:0000256" key="1">
    <source>
        <dbReference type="ARBA" id="ARBA00012513"/>
    </source>
</evidence>
<keyword evidence="5" id="KW-0547">Nucleotide-binding</keyword>
<dbReference type="GeneID" id="100902462"/>
<dbReference type="InterPro" id="IPR008271">
    <property type="entry name" value="Ser/Thr_kinase_AS"/>
</dbReference>
<dbReference type="GO" id="GO:0035556">
    <property type="term" value="P:intracellular signal transduction"/>
    <property type="evidence" value="ECO:0007669"/>
    <property type="project" value="TreeGrafter"/>
</dbReference>
<keyword evidence="6" id="KW-0418">Kinase</keyword>
<dbReference type="Gene3D" id="1.10.510.10">
    <property type="entry name" value="Transferase(Phosphotransferase) domain 1"/>
    <property type="match status" value="1"/>
</dbReference>
<dbReference type="KEGG" id="goe:100902462"/>
<dbReference type="PANTHER" id="PTHR24356:SF1">
    <property type="entry name" value="SERINE_THREONINE-PROTEIN KINASE GREATWALL"/>
    <property type="match status" value="1"/>
</dbReference>
<evidence type="ECO:0000256" key="2">
    <source>
        <dbReference type="ARBA" id="ARBA00022148"/>
    </source>
</evidence>
<keyword evidence="7" id="KW-0067">ATP-binding</keyword>
<keyword evidence="3" id="KW-0723">Serine/threonine-protein kinase</keyword>
<dbReference type="EC" id="2.7.11.1" evidence="1"/>
<evidence type="ECO:0000259" key="11">
    <source>
        <dbReference type="PROSITE" id="PS50011"/>
    </source>
</evidence>
<accession>A0AAJ6VYE5</accession>
<dbReference type="Proteomes" id="UP000694867">
    <property type="component" value="Unplaced"/>
</dbReference>
<evidence type="ECO:0000256" key="4">
    <source>
        <dbReference type="ARBA" id="ARBA00022679"/>
    </source>
</evidence>
<dbReference type="PANTHER" id="PTHR24356">
    <property type="entry name" value="SERINE/THREONINE-PROTEIN KINASE"/>
    <property type="match status" value="1"/>
</dbReference>
<keyword evidence="4" id="KW-0808">Transferase</keyword>
<feature type="domain" description="Protein kinase" evidence="11">
    <location>
        <begin position="72"/>
        <end position="315"/>
    </location>
</feature>
<evidence type="ECO:0000256" key="10">
    <source>
        <dbReference type="ARBA" id="ARBA00048679"/>
    </source>
</evidence>
<comment type="catalytic activity">
    <reaction evidence="10">
        <text>L-seryl-[protein] + ATP = O-phospho-L-seryl-[protein] + ADP + H(+)</text>
        <dbReference type="Rhea" id="RHEA:17989"/>
        <dbReference type="Rhea" id="RHEA-COMP:9863"/>
        <dbReference type="Rhea" id="RHEA-COMP:11604"/>
        <dbReference type="ChEBI" id="CHEBI:15378"/>
        <dbReference type="ChEBI" id="CHEBI:29999"/>
        <dbReference type="ChEBI" id="CHEBI:30616"/>
        <dbReference type="ChEBI" id="CHEBI:83421"/>
        <dbReference type="ChEBI" id="CHEBI:456216"/>
        <dbReference type="EC" id="2.7.11.1"/>
    </reaction>
</comment>
<dbReference type="Gene3D" id="3.30.200.20">
    <property type="entry name" value="Phosphorylase Kinase, domain 1"/>
    <property type="match status" value="1"/>
</dbReference>
<dbReference type="Pfam" id="PF00069">
    <property type="entry name" value="Pkinase"/>
    <property type="match status" value="1"/>
</dbReference>
<comment type="catalytic activity">
    <reaction evidence="9">
        <text>L-threonyl-[protein] + ATP = O-phospho-L-threonyl-[protein] + ADP + H(+)</text>
        <dbReference type="Rhea" id="RHEA:46608"/>
        <dbReference type="Rhea" id="RHEA-COMP:11060"/>
        <dbReference type="Rhea" id="RHEA-COMP:11605"/>
        <dbReference type="ChEBI" id="CHEBI:15378"/>
        <dbReference type="ChEBI" id="CHEBI:30013"/>
        <dbReference type="ChEBI" id="CHEBI:30616"/>
        <dbReference type="ChEBI" id="CHEBI:61977"/>
        <dbReference type="ChEBI" id="CHEBI:456216"/>
        <dbReference type="EC" id="2.7.11.1"/>
    </reaction>
</comment>
<evidence type="ECO:0000256" key="3">
    <source>
        <dbReference type="ARBA" id="ARBA00022527"/>
    </source>
</evidence>
<gene>
    <name evidence="13" type="primary">LOC100902462</name>
</gene>
<dbReference type="PROSITE" id="PS00108">
    <property type="entry name" value="PROTEIN_KINASE_ST"/>
    <property type="match status" value="1"/>
</dbReference>
<evidence type="ECO:0000256" key="5">
    <source>
        <dbReference type="ARBA" id="ARBA00022741"/>
    </source>
</evidence>
<dbReference type="GO" id="GO:0004674">
    <property type="term" value="F:protein serine/threonine kinase activity"/>
    <property type="evidence" value="ECO:0007669"/>
    <property type="project" value="UniProtKB-KW"/>
</dbReference>
<dbReference type="PROSITE" id="PS50011">
    <property type="entry name" value="PROTEIN_KINASE_DOM"/>
    <property type="match status" value="1"/>
</dbReference>
<evidence type="ECO:0000256" key="6">
    <source>
        <dbReference type="ARBA" id="ARBA00022777"/>
    </source>
</evidence>
<protein>
    <recommendedName>
        <fullName evidence="2">Serine/threonine-protein kinase greatwall</fullName>
        <ecNumber evidence="1">2.7.11.1</ecNumber>
    </recommendedName>
    <alternativeName>
        <fullName evidence="8">Microtubule-associated serine/threonine-protein kinase-like</fullName>
    </alternativeName>
</protein>